<name>A0ABY4DYB6_9NEIS</name>
<feature type="transmembrane region" description="Helical" evidence="10">
    <location>
        <begin position="85"/>
        <end position="101"/>
    </location>
</feature>
<keyword evidence="7 10" id="KW-1133">Transmembrane helix</keyword>
<evidence type="ECO:0000256" key="5">
    <source>
        <dbReference type="ARBA" id="ARBA00022519"/>
    </source>
</evidence>
<comment type="similarity">
    <text evidence="9">Belongs to the drug/metabolite transporter (DMT) superfamily. Small multidrug resistance (SMR) (TC 2.A.7.1) family.</text>
</comment>
<evidence type="ECO:0000256" key="8">
    <source>
        <dbReference type="ARBA" id="ARBA00023136"/>
    </source>
</evidence>
<evidence type="ECO:0000256" key="3">
    <source>
        <dbReference type="ARBA" id="ARBA00021112"/>
    </source>
</evidence>
<evidence type="ECO:0000256" key="4">
    <source>
        <dbReference type="ARBA" id="ARBA00022475"/>
    </source>
</evidence>
<evidence type="ECO:0000256" key="6">
    <source>
        <dbReference type="ARBA" id="ARBA00022692"/>
    </source>
</evidence>
<evidence type="ECO:0000256" key="10">
    <source>
        <dbReference type="SAM" id="Phobius"/>
    </source>
</evidence>
<dbReference type="RefSeq" id="WP_058356596.1">
    <property type="nucleotide sequence ID" value="NZ_CABKVG010000009.1"/>
</dbReference>
<dbReference type="InterPro" id="IPR037185">
    <property type="entry name" value="EmrE-like"/>
</dbReference>
<comment type="subcellular location">
    <subcellularLocation>
        <location evidence="1">Cell inner membrane</location>
        <topology evidence="1">Multi-pass membrane protein</topology>
    </subcellularLocation>
    <subcellularLocation>
        <location evidence="9">Cell membrane</location>
        <topology evidence="9">Multi-pass membrane protein</topology>
    </subcellularLocation>
</comment>
<organism evidence="11 12">
    <name type="scientific">Vitreoscilla massiliensis</name>
    <dbReference type="NCBI Taxonomy" id="1689272"/>
    <lineage>
        <taxon>Bacteria</taxon>
        <taxon>Pseudomonadati</taxon>
        <taxon>Pseudomonadota</taxon>
        <taxon>Betaproteobacteria</taxon>
        <taxon>Neisseriales</taxon>
        <taxon>Neisseriaceae</taxon>
        <taxon>Vitreoscilla</taxon>
    </lineage>
</organism>
<evidence type="ECO:0000313" key="12">
    <source>
        <dbReference type="Proteomes" id="UP000832011"/>
    </source>
</evidence>
<evidence type="ECO:0000313" key="11">
    <source>
        <dbReference type="EMBL" id="UOO87964.1"/>
    </source>
</evidence>
<dbReference type="Gene3D" id="1.10.3730.20">
    <property type="match status" value="1"/>
</dbReference>
<evidence type="ECO:0000256" key="7">
    <source>
        <dbReference type="ARBA" id="ARBA00022989"/>
    </source>
</evidence>
<accession>A0ABY4DYB6</accession>
<keyword evidence="5" id="KW-0997">Cell inner membrane</keyword>
<gene>
    <name evidence="11" type="ORF">LVJ82_10715</name>
</gene>
<dbReference type="InterPro" id="IPR045324">
    <property type="entry name" value="Small_multidrug_res"/>
</dbReference>
<reference evidence="11 12" key="1">
    <citation type="journal article" date="2022" name="Res Sq">
        <title>Evolution of multicellular longitudinally dividing oral cavity symbionts (Neisseriaceae).</title>
        <authorList>
            <person name="Nyongesa S."/>
            <person name="Weber P."/>
            <person name="Bernet E."/>
            <person name="Pullido F."/>
            <person name="Nieckarz M."/>
            <person name="Delaby M."/>
            <person name="Nieves C."/>
            <person name="Viehboeck T."/>
            <person name="Krause N."/>
            <person name="Rivera-Millot A."/>
            <person name="Nakamura A."/>
            <person name="Vischer N."/>
            <person name="VanNieuwenhze M."/>
            <person name="Brun Y."/>
            <person name="Cava F."/>
            <person name="Bulgheresi S."/>
            <person name="Veyrier F."/>
        </authorList>
    </citation>
    <scope>NUCLEOTIDE SEQUENCE [LARGE SCALE GENOMIC DNA]</scope>
    <source>
        <strain evidence="11 12">SN4</strain>
    </source>
</reference>
<dbReference type="Pfam" id="PF00893">
    <property type="entry name" value="Multi_Drug_Res"/>
    <property type="match status" value="1"/>
</dbReference>
<dbReference type="PANTHER" id="PTHR30561:SF2">
    <property type="entry name" value="SPERMIDINE EXPORT PROTEIN MDTJ"/>
    <property type="match status" value="1"/>
</dbReference>
<dbReference type="Proteomes" id="UP000832011">
    <property type="component" value="Chromosome"/>
</dbReference>
<dbReference type="InterPro" id="IPR000390">
    <property type="entry name" value="Small_drug/metabolite_transptr"/>
</dbReference>
<dbReference type="PANTHER" id="PTHR30561">
    <property type="entry name" value="SMR FAMILY PROTON-DEPENDENT DRUG EFFLUX TRANSPORTER SUGE"/>
    <property type="match status" value="1"/>
</dbReference>
<evidence type="ECO:0000256" key="1">
    <source>
        <dbReference type="ARBA" id="ARBA00004429"/>
    </source>
</evidence>
<keyword evidence="8 10" id="KW-0472">Membrane</keyword>
<feature type="transmembrane region" description="Helical" evidence="10">
    <location>
        <begin position="27"/>
        <end position="47"/>
    </location>
</feature>
<dbReference type="EMBL" id="CP091511">
    <property type="protein sequence ID" value="UOO87964.1"/>
    <property type="molecule type" value="Genomic_DNA"/>
</dbReference>
<feature type="transmembrane region" description="Helical" evidence="10">
    <location>
        <begin position="59"/>
        <end position="79"/>
    </location>
</feature>
<evidence type="ECO:0000256" key="9">
    <source>
        <dbReference type="RuleBase" id="RU003942"/>
    </source>
</evidence>
<keyword evidence="6 9" id="KW-0812">Transmembrane</keyword>
<proteinExistence type="inferred from homology"/>
<keyword evidence="12" id="KW-1185">Reference proteome</keyword>
<protein>
    <recommendedName>
        <fullName evidence="3">Spermidine export protein MdtJ</fullName>
    </recommendedName>
</protein>
<sequence length="117" mass="12444">MIYWMFLAASIALEVVGVLLLNHAAQTNAPSAMFIMYALVIASYFMLSKAVKRIPLGIAYALWEGAGIILITASSVLLFGEHISALKIAGLCLLLVAITLLKSGTKTATPALHIKEA</sequence>
<keyword evidence="4" id="KW-1003">Cell membrane</keyword>
<comment type="subunit">
    <text evidence="2">Forms a complex with MdtI.</text>
</comment>
<evidence type="ECO:0000256" key="2">
    <source>
        <dbReference type="ARBA" id="ARBA00011358"/>
    </source>
</evidence>
<dbReference type="SUPFAM" id="SSF103481">
    <property type="entry name" value="Multidrug resistance efflux transporter EmrE"/>
    <property type="match status" value="1"/>
</dbReference>